<dbReference type="PANTHER" id="PTHR35564:SF4">
    <property type="entry name" value="CYTOPLASMIC PROTEIN"/>
    <property type="match status" value="1"/>
</dbReference>
<dbReference type="PANTHER" id="PTHR35564">
    <property type="match status" value="1"/>
</dbReference>
<feature type="region of interest" description="Disordered" evidence="1">
    <location>
        <begin position="1"/>
        <end position="21"/>
    </location>
</feature>
<evidence type="ECO:0000313" key="3">
    <source>
        <dbReference type="Proteomes" id="UP000829194"/>
    </source>
</evidence>
<evidence type="ECO:0000256" key="1">
    <source>
        <dbReference type="SAM" id="MobiDB-lite"/>
    </source>
</evidence>
<organism evidence="2 3">
    <name type="scientific">Lysobacter gummosus</name>
    <dbReference type="NCBI Taxonomy" id="262324"/>
    <lineage>
        <taxon>Bacteria</taxon>
        <taxon>Pseudomonadati</taxon>
        <taxon>Pseudomonadota</taxon>
        <taxon>Gammaproteobacteria</taxon>
        <taxon>Lysobacterales</taxon>
        <taxon>Lysobacteraceae</taxon>
        <taxon>Lysobacter</taxon>
    </lineage>
</organism>
<dbReference type="NCBIfam" id="TIGR03347">
    <property type="entry name" value="VI_chp_1"/>
    <property type="match status" value="1"/>
</dbReference>
<name>A0ABY3XJL8_9GAMM</name>
<protein>
    <submittedName>
        <fullName evidence="2">Type VI secretion system baseplate subunit TssG</fullName>
    </submittedName>
</protein>
<proteinExistence type="predicted"/>
<sequence>MADTVSLPPPPIASTAGSERPVAPIERLREDPQAFGFFQAVRLIYRAHDFDARGSAARPGPLRFLTPASLNFPPAELAALEADNAGGWRMRVHFLGLTGPSGVLPRHYTEWLIAQGAQRDRAAQDFLDLFNHRLITLFWRAWGKYRADIGLEFGFRNSPLHYVHHLIGLGTPALQARVQVRQPSAKSAPAQPRLPGAATAYFAGLISQRPHGAGALSQVVGDVVGAPVAVEGCLGTWQRVPAADRTRLGRATSALAGGCLLGDRFWDRQTTLRLRIGPLDRASFRRLLPRGELLSDVVELARFLTGLALDLRIELSLRADEVPPLALGERGADRPQLGWNTWLRGRRGAASADECEFHFSAMGGQSWR</sequence>
<dbReference type="InterPro" id="IPR010732">
    <property type="entry name" value="T6SS_TssG-like"/>
</dbReference>
<dbReference type="Pfam" id="PF06996">
    <property type="entry name" value="T6SS_TssG"/>
    <property type="match status" value="1"/>
</dbReference>
<keyword evidence="3" id="KW-1185">Reference proteome</keyword>
<reference evidence="2 3" key="1">
    <citation type="submission" date="2022-03" db="EMBL/GenBank/DDBJ databases">
        <title>Complete genome sequence of Lysobacter capsici VKM B-2533 and Lysobacter gummosus 10.1.1, promising sources of lytic agents.</title>
        <authorList>
            <person name="Tarlachkov S.V."/>
            <person name="Kudryakova I.V."/>
            <person name="Afoshin A.S."/>
            <person name="Leontyevskaya E.A."/>
            <person name="Leontyevskaya N.V."/>
        </authorList>
    </citation>
    <scope>NUCLEOTIDE SEQUENCE [LARGE SCALE GENOMIC DNA]</scope>
    <source>
        <strain evidence="2 3">10.1.1</strain>
    </source>
</reference>
<evidence type="ECO:0000313" key="2">
    <source>
        <dbReference type="EMBL" id="UNP31843.1"/>
    </source>
</evidence>
<accession>A0ABY3XJL8</accession>
<dbReference type="EMBL" id="CP093547">
    <property type="protein sequence ID" value="UNP31843.1"/>
    <property type="molecule type" value="Genomic_DNA"/>
</dbReference>
<dbReference type="Proteomes" id="UP000829194">
    <property type="component" value="Chromosome"/>
</dbReference>
<gene>
    <name evidence="2" type="primary">tssG</name>
    <name evidence="2" type="ORF">MOV92_11580</name>
</gene>
<dbReference type="RefSeq" id="WP_057942941.1">
    <property type="nucleotide sequence ID" value="NZ_CP011131.1"/>
</dbReference>